<dbReference type="GO" id="GO:0071949">
    <property type="term" value="F:FAD binding"/>
    <property type="evidence" value="ECO:0007669"/>
    <property type="project" value="InterPro"/>
</dbReference>
<dbReference type="SUPFAM" id="SSF51905">
    <property type="entry name" value="FAD/NAD(P)-binding domain"/>
    <property type="match status" value="1"/>
</dbReference>
<dbReference type="InterPro" id="IPR011295">
    <property type="entry name" value="UbiH"/>
</dbReference>
<evidence type="ECO:0000256" key="6">
    <source>
        <dbReference type="ARBA" id="ARBA00023002"/>
    </source>
</evidence>
<name>A0A1X7AIH7_9GAMM</name>
<dbReference type="InterPro" id="IPR051205">
    <property type="entry name" value="UbiH/COQ6_monooxygenase"/>
</dbReference>
<evidence type="ECO:0000256" key="2">
    <source>
        <dbReference type="ARBA" id="ARBA00004749"/>
    </source>
</evidence>
<evidence type="ECO:0000259" key="9">
    <source>
        <dbReference type="Pfam" id="PF01494"/>
    </source>
</evidence>
<keyword evidence="11" id="KW-1185">Reference proteome</keyword>
<comment type="similarity">
    <text evidence="3">Belongs to the UbiH/COQ6 family.</text>
</comment>
<dbReference type="AlphaFoldDB" id="A0A1X7AIH7"/>
<dbReference type="InterPro" id="IPR010971">
    <property type="entry name" value="UbiH/COQ6"/>
</dbReference>
<evidence type="ECO:0000256" key="8">
    <source>
        <dbReference type="SAM" id="Phobius"/>
    </source>
</evidence>
<comment type="cofactor">
    <cofactor evidence="1">
        <name>FAD</name>
        <dbReference type="ChEBI" id="CHEBI:57692"/>
    </cofactor>
</comment>
<dbReference type="UniPathway" id="UPA00232"/>
<accession>A0A1X7AIH7</accession>
<organism evidence="10 11">
    <name type="scientific">Parendozoicomonas haliclonae</name>
    <dbReference type="NCBI Taxonomy" id="1960125"/>
    <lineage>
        <taxon>Bacteria</taxon>
        <taxon>Pseudomonadati</taxon>
        <taxon>Pseudomonadota</taxon>
        <taxon>Gammaproteobacteria</taxon>
        <taxon>Oceanospirillales</taxon>
        <taxon>Endozoicomonadaceae</taxon>
        <taxon>Parendozoicomonas</taxon>
    </lineage>
</organism>
<evidence type="ECO:0000256" key="3">
    <source>
        <dbReference type="ARBA" id="ARBA00005349"/>
    </source>
</evidence>
<dbReference type="PRINTS" id="PR00420">
    <property type="entry name" value="RNGMNOXGNASE"/>
</dbReference>
<feature type="transmembrane region" description="Helical" evidence="8">
    <location>
        <begin position="20"/>
        <end position="36"/>
    </location>
</feature>
<comment type="pathway">
    <text evidence="2">Cofactor biosynthesis; ubiquinone biosynthesis.</text>
</comment>
<keyword evidence="8" id="KW-0472">Membrane</keyword>
<protein>
    <submittedName>
        <fullName evidence="10">2-octaprenyl-6-methoxyphenol hydroxylase</fullName>
        <ecNumber evidence="10">1.14.13.-</ecNumber>
    </submittedName>
</protein>
<dbReference type="EMBL" id="FWPT01000002">
    <property type="protein sequence ID" value="SMA38933.1"/>
    <property type="molecule type" value="Genomic_DNA"/>
</dbReference>
<dbReference type="Gene3D" id="3.50.50.60">
    <property type="entry name" value="FAD/NAD(P)-binding domain"/>
    <property type="match status" value="2"/>
</dbReference>
<evidence type="ECO:0000256" key="1">
    <source>
        <dbReference type="ARBA" id="ARBA00001974"/>
    </source>
</evidence>
<sequence length="436" mass="47011">MPNKRISTGCGLGMQARYDIVIVGGGMVGATLALGLRRALPESRSIAVIEAVDLPEESSGTWQPSYDARSSALSAGAKDIFASLGLWDAISQAAEPILDIHVSDRGHFGVARMHAHEHGVPALGYVADNSWLGQVLLSDVKATQGIDLLCPVSVKQILPEVDDSTLTLDAPGGEQILNASLVILADGGRSGLSRKLGIESDVAEYGQKAIVANITPAKHHNGVAYERFTDEGPMALLPRPGGDCALVWTMPEQLADERLELVDEDFLAELQDRFGYRVGRFKKVGERFAYPLALKTAREQVRPGLVVLGNAAHSLHPVAGQGFNLSLRDVQTLISTLAEAIEQQKNPGSLEVLKSYQQQREKDQQQTIGFSDQVVRLFSNNNVALAGARNFGLVAMDLLYPIKNRFARQAMGLSQGMNTGFQQNVSSHARQGEQAQ</sequence>
<dbReference type="InterPro" id="IPR036188">
    <property type="entry name" value="FAD/NAD-bd_sf"/>
</dbReference>
<reference evidence="10 11" key="1">
    <citation type="submission" date="2017-03" db="EMBL/GenBank/DDBJ databases">
        <authorList>
            <person name="Afonso C.L."/>
            <person name="Miller P.J."/>
            <person name="Scott M.A."/>
            <person name="Spackman E."/>
            <person name="Goraichik I."/>
            <person name="Dimitrov K.M."/>
            <person name="Suarez D.L."/>
            <person name="Swayne D.E."/>
        </authorList>
    </citation>
    <scope>NUCLEOTIDE SEQUENCE [LARGE SCALE GENOMIC DNA]</scope>
    <source>
        <strain evidence="10">SB41UT1</strain>
    </source>
</reference>
<dbReference type="NCBIfam" id="TIGR01988">
    <property type="entry name" value="Ubi-OHases"/>
    <property type="match status" value="1"/>
</dbReference>
<dbReference type="GO" id="GO:0008681">
    <property type="term" value="F:2-octaprenyl-6-methoxyphenol hydroxylase activity"/>
    <property type="evidence" value="ECO:0007669"/>
    <property type="project" value="InterPro"/>
</dbReference>
<evidence type="ECO:0000313" key="11">
    <source>
        <dbReference type="Proteomes" id="UP000196573"/>
    </source>
</evidence>
<dbReference type="PANTHER" id="PTHR43876">
    <property type="entry name" value="UBIQUINONE BIOSYNTHESIS MONOOXYGENASE COQ6, MITOCHONDRIAL"/>
    <property type="match status" value="1"/>
</dbReference>
<evidence type="ECO:0000256" key="5">
    <source>
        <dbReference type="ARBA" id="ARBA00022827"/>
    </source>
</evidence>
<keyword evidence="8" id="KW-0812">Transmembrane</keyword>
<keyword evidence="8" id="KW-1133">Transmembrane helix</keyword>
<evidence type="ECO:0000313" key="10">
    <source>
        <dbReference type="EMBL" id="SMA38933.1"/>
    </source>
</evidence>
<dbReference type="GO" id="GO:0006744">
    <property type="term" value="P:ubiquinone biosynthetic process"/>
    <property type="evidence" value="ECO:0007669"/>
    <property type="project" value="UniProtKB-UniPathway"/>
</dbReference>
<evidence type="ECO:0000256" key="7">
    <source>
        <dbReference type="ARBA" id="ARBA00023033"/>
    </source>
</evidence>
<dbReference type="EC" id="1.14.13.-" evidence="10"/>
<dbReference type="InterPro" id="IPR002938">
    <property type="entry name" value="FAD-bd"/>
</dbReference>
<dbReference type="Pfam" id="PF01494">
    <property type="entry name" value="FAD_binding_3"/>
    <property type="match status" value="1"/>
</dbReference>
<keyword evidence="5" id="KW-0274">FAD</keyword>
<dbReference type="Proteomes" id="UP000196573">
    <property type="component" value="Unassembled WGS sequence"/>
</dbReference>
<dbReference type="PANTHER" id="PTHR43876:SF8">
    <property type="entry name" value="2-OCTAPRENYL-6-METHOXYPHENOL HYDROXYLASE"/>
    <property type="match status" value="1"/>
</dbReference>
<dbReference type="NCBIfam" id="NF004356">
    <property type="entry name" value="PRK05732.1"/>
    <property type="match status" value="1"/>
</dbReference>
<keyword evidence="4" id="KW-0285">Flavoprotein</keyword>
<proteinExistence type="inferred from homology"/>
<feature type="domain" description="FAD-binding" evidence="9">
    <location>
        <begin position="18"/>
        <end position="368"/>
    </location>
</feature>
<keyword evidence="6 10" id="KW-0560">Oxidoreductase</keyword>
<evidence type="ECO:0000256" key="4">
    <source>
        <dbReference type="ARBA" id="ARBA00022630"/>
    </source>
</evidence>
<keyword evidence="7" id="KW-0503">Monooxygenase</keyword>
<gene>
    <name evidence="10" type="primary">ubiH</name>
    <name evidence="10" type="ORF">EHSB41UT_00945</name>
</gene>
<dbReference type="NCBIfam" id="TIGR01984">
    <property type="entry name" value="UbiH"/>
    <property type="match status" value="1"/>
</dbReference>